<feature type="chain" id="PRO_5036209583" description="Lipase domain-containing protein" evidence="6">
    <location>
        <begin position="23"/>
        <end position="887"/>
    </location>
</feature>
<comment type="similarity">
    <text evidence="2 4">Belongs to the AB hydrolase superfamily. Lipase family.</text>
</comment>
<gene>
    <name evidence="8" type="ORF">DSTB1V02_LOCUS3737</name>
</gene>
<feature type="domain" description="Lipase" evidence="7">
    <location>
        <begin position="88"/>
        <end position="433"/>
    </location>
</feature>
<feature type="compositionally biased region" description="Low complexity" evidence="5">
    <location>
        <begin position="681"/>
        <end position="694"/>
    </location>
</feature>
<dbReference type="InterPro" id="IPR033906">
    <property type="entry name" value="Lipase_N"/>
</dbReference>
<dbReference type="EMBL" id="CAJPEV010000506">
    <property type="protein sequence ID" value="CAG0885949.1"/>
    <property type="molecule type" value="Genomic_DNA"/>
</dbReference>
<dbReference type="EMBL" id="LR900023">
    <property type="protein sequence ID" value="CAD7243826.1"/>
    <property type="molecule type" value="Genomic_DNA"/>
</dbReference>
<evidence type="ECO:0000256" key="2">
    <source>
        <dbReference type="ARBA" id="ARBA00010701"/>
    </source>
</evidence>
<reference evidence="8" key="1">
    <citation type="submission" date="2020-11" db="EMBL/GenBank/DDBJ databases">
        <authorList>
            <person name="Tran Van P."/>
        </authorList>
    </citation>
    <scope>NUCLEOTIDE SEQUENCE</scope>
</reference>
<keyword evidence="9" id="KW-1185">Reference proteome</keyword>
<dbReference type="PANTHER" id="PTHR11610">
    <property type="entry name" value="LIPASE"/>
    <property type="match status" value="1"/>
</dbReference>
<dbReference type="Gene3D" id="3.40.50.1820">
    <property type="entry name" value="alpha/beta hydrolase"/>
    <property type="match status" value="1"/>
</dbReference>
<dbReference type="GO" id="GO:0016298">
    <property type="term" value="F:lipase activity"/>
    <property type="evidence" value="ECO:0007669"/>
    <property type="project" value="InterPro"/>
</dbReference>
<dbReference type="InterPro" id="IPR013818">
    <property type="entry name" value="Lipase"/>
</dbReference>
<dbReference type="CDD" id="cd00707">
    <property type="entry name" value="Pancreat_lipase_like"/>
    <property type="match status" value="1"/>
</dbReference>
<dbReference type="FunFam" id="3.40.50.1820:FF:000288">
    <property type="entry name" value="Pancreatic triacylglycerol lipase"/>
    <property type="match status" value="1"/>
</dbReference>
<evidence type="ECO:0000256" key="4">
    <source>
        <dbReference type="RuleBase" id="RU004262"/>
    </source>
</evidence>
<feature type="region of interest" description="Disordered" evidence="5">
    <location>
        <begin position="681"/>
        <end position="730"/>
    </location>
</feature>
<feature type="signal peptide" evidence="6">
    <location>
        <begin position="1"/>
        <end position="22"/>
    </location>
</feature>
<dbReference type="OrthoDB" id="199913at2759"/>
<dbReference type="Pfam" id="PF00151">
    <property type="entry name" value="Lipase"/>
    <property type="match status" value="1"/>
</dbReference>
<dbReference type="SUPFAM" id="SSF53474">
    <property type="entry name" value="alpha/beta-Hydrolases"/>
    <property type="match status" value="1"/>
</dbReference>
<dbReference type="Proteomes" id="UP000677054">
    <property type="component" value="Unassembled WGS sequence"/>
</dbReference>
<evidence type="ECO:0000256" key="6">
    <source>
        <dbReference type="SAM" id="SignalP"/>
    </source>
</evidence>
<evidence type="ECO:0000256" key="5">
    <source>
        <dbReference type="SAM" id="MobiDB-lite"/>
    </source>
</evidence>
<dbReference type="AlphaFoldDB" id="A0A7R9A0N8"/>
<keyword evidence="3" id="KW-0964">Secreted</keyword>
<dbReference type="PRINTS" id="PR00821">
    <property type="entry name" value="TAGLIPASE"/>
</dbReference>
<dbReference type="GO" id="GO:0005615">
    <property type="term" value="C:extracellular space"/>
    <property type="evidence" value="ECO:0007669"/>
    <property type="project" value="TreeGrafter"/>
</dbReference>
<protein>
    <recommendedName>
        <fullName evidence="7">Lipase domain-containing protein</fullName>
    </recommendedName>
</protein>
<dbReference type="PANTHER" id="PTHR11610:SF186">
    <property type="entry name" value="FI22312P1"/>
    <property type="match status" value="1"/>
</dbReference>
<evidence type="ECO:0000256" key="1">
    <source>
        <dbReference type="ARBA" id="ARBA00004613"/>
    </source>
</evidence>
<name>A0A7R9A0N8_9CRUS</name>
<dbReference type="GO" id="GO:0016042">
    <property type="term" value="P:lipid catabolic process"/>
    <property type="evidence" value="ECO:0007669"/>
    <property type="project" value="TreeGrafter"/>
</dbReference>
<sequence>MPSWLFVSLVFLVFLSIGGLRGEEQEQDQGHLTDEEIYNATEEISVKQEPGDETLLAAVLSSMAQWKWMQWTKKNNPHARRKRDEEVVCYQELGCFRDEGPFDYLDLLPAPPDEIGTKFLLFTRLNPSRPQMLHYSNLTSTNPLLFNTSKDSIVIVHGFGSSCSHHWAVEMRTAILAQVDSNVMCVDWEKGAGLPNYVKASVNTRLVGKQLGLFIQVLGRHLNYTADRFHIIGFSLGAHVSGFAGTHLQELEGQNLTRITDLFGVQGQFVCGLLLTGLDPAGPLFESYENAARLDSGDASFVDVIHSNGDSLIMGGLGSATPMGDVDFYPNGGRVQKGCHNLFVGAVTDFIWSRESEGRSLCNHRRAYKFFAYSLAPQCPFPSFVCESYEKFLEGECFPCGADWTDCGNMGYYANVARGRGTLYLVTRDTEPFCGNQYKVTVEISSEQEATYGRLEVIILGAHNYSETFPITWKDDEEIVGGERVVKIIVPHPAIGEDFIVQIRYIAYKGWIYNGKPALSIHNIHMMDSYGKSKGHCSKVNLLNEIPHPLLLTQGSCTYPPWSTSPPSPDEGYLETNRIQRFFSTSSSDDGNGLAYMNVGPVLPPAHPAFYPKGKFPESAIVLIPAPSLVEEPPKVDSPRPSYFLHPFPARRPHPIMLKPPQSRPKLMPIAITTTTIMPAIGTPLTTSTTTVSPIRNSDSSMPTVAPSTTAVALSSTPSPPNTTSEVMLSRTEAKITKNNETDEAQEIPVYRLLPVSRNRVLNLQDSPRRSSSESSVSRETNYLPRPQGRSLTFAHVDLNQLSARQAQASASEENSESAGDRYLQGRRMHGGMGPGAFPRGARRLHHLPPNPLIIPAHSYDFQYRYIPIHTYRNWAPHSHIVPRARG</sequence>
<feature type="compositionally biased region" description="Polar residues" evidence="5">
    <location>
        <begin position="695"/>
        <end position="714"/>
    </location>
</feature>
<proteinExistence type="inferred from homology"/>
<comment type="subcellular location">
    <subcellularLocation>
        <location evidence="1">Secreted</location>
    </subcellularLocation>
</comment>
<evidence type="ECO:0000313" key="9">
    <source>
        <dbReference type="Proteomes" id="UP000677054"/>
    </source>
</evidence>
<evidence type="ECO:0000259" key="7">
    <source>
        <dbReference type="Pfam" id="PF00151"/>
    </source>
</evidence>
<organism evidence="8">
    <name type="scientific">Darwinula stevensoni</name>
    <dbReference type="NCBI Taxonomy" id="69355"/>
    <lineage>
        <taxon>Eukaryota</taxon>
        <taxon>Metazoa</taxon>
        <taxon>Ecdysozoa</taxon>
        <taxon>Arthropoda</taxon>
        <taxon>Crustacea</taxon>
        <taxon>Oligostraca</taxon>
        <taxon>Ostracoda</taxon>
        <taxon>Podocopa</taxon>
        <taxon>Podocopida</taxon>
        <taxon>Darwinulocopina</taxon>
        <taxon>Darwinuloidea</taxon>
        <taxon>Darwinulidae</taxon>
        <taxon>Darwinula</taxon>
    </lineage>
</organism>
<evidence type="ECO:0000313" key="8">
    <source>
        <dbReference type="EMBL" id="CAD7243826.1"/>
    </source>
</evidence>
<dbReference type="InterPro" id="IPR029058">
    <property type="entry name" value="AB_hydrolase_fold"/>
</dbReference>
<feature type="region of interest" description="Disordered" evidence="5">
    <location>
        <begin position="762"/>
        <end position="791"/>
    </location>
</feature>
<keyword evidence="6" id="KW-0732">Signal</keyword>
<dbReference type="InterPro" id="IPR000734">
    <property type="entry name" value="TAG_lipase"/>
</dbReference>
<accession>A0A7R9A0N8</accession>
<evidence type="ECO:0000256" key="3">
    <source>
        <dbReference type="ARBA" id="ARBA00022525"/>
    </source>
</evidence>